<dbReference type="Pfam" id="PF02653">
    <property type="entry name" value="BPD_transp_2"/>
    <property type="match status" value="1"/>
</dbReference>
<name>X1PCE6_9ZZZZ</name>
<evidence type="ECO:0000256" key="1">
    <source>
        <dbReference type="ARBA" id="ARBA00004651"/>
    </source>
</evidence>
<dbReference type="GO" id="GO:0006865">
    <property type="term" value="P:amino acid transport"/>
    <property type="evidence" value="ECO:0007669"/>
    <property type="project" value="UniProtKB-KW"/>
</dbReference>
<evidence type="ECO:0000256" key="6">
    <source>
        <dbReference type="ARBA" id="ARBA00022989"/>
    </source>
</evidence>
<comment type="caution">
    <text evidence="10">The sequence shown here is derived from an EMBL/GenBank/DDBJ whole genome shotgun (WGS) entry which is preliminary data.</text>
</comment>
<dbReference type="GO" id="GO:0022857">
    <property type="term" value="F:transmembrane transporter activity"/>
    <property type="evidence" value="ECO:0007669"/>
    <property type="project" value="InterPro"/>
</dbReference>
<evidence type="ECO:0000256" key="8">
    <source>
        <dbReference type="ARBA" id="ARBA00037998"/>
    </source>
</evidence>
<keyword evidence="6 9" id="KW-1133">Transmembrane helix</keyword>
<dbReference type="PANTHER" id="PTHR11795:SF445">
    <property type="entry name" value="AMINO ACID ABC TRANSPORTER PERMEASE PROTEIN"/>
    <property type="match status" value="1"/>
</dbReference>
<dbReference type="PANTHER" id="PTHR11795">
    <property type="entry name" value="BRANCHED-CHAIN AMINO ACID TRANSPORT SYSTEM PERMEASE PROTEIN LIVH"/>
    <property type="match status" value="1"/>
</dbReference>
<keyword evidence="3" id="KW-1003">Cell membrane</keyword>
<feature type="non-terminal residue" evidence="10">
    <location>
        <position position="1"/>
    </location>
</feature>
<evidence type="ECO:0000256" key="5">
    <source>
        <dbReference type="ARBA" id="ARBA00022970"/>
    </source>
</evidence>
<dbReference type="GO" id="GO:0005886">
    <property type="term" value="C:plasma membrane"/>
    <property type="evidence" value="ECO:0007669"/>
    <property type="project" value="UniProtKB-SubCell"/>
</dbReference>
<evidence type="ECO:0000313" key="10">
    <source>
        <dbReference type="EMBL" id="GAI36700.1"/>
    </source>
</evidence>
<evidence type="ECO:0000256" key="4">
    <source>
        <dbReference type="ARBA" id="ARBA00022692"/>
    </source>
</evidence>
<evidence type="ECO:0000256" key="9">
    <source>
        <dbReference type="SAM" id="Phobius"/>
    </source>
</evidence>
<dbReference type="EMBL" id="BARV01031352">
    <property type="protein sequence ID" value="GAI36700.1"/>
    <property type="molecule type" value="Genomic_DNA"/>
</dbReference>
<evidence type="ECO:0008006" key="11">
    <source>
        <dbReference type="Google" id="ProtNLM"/>
    </source>
</evidence>
<proteinExistence type="inferred from homology"/>
<dbReference type="InterPro" id="IPR052157">
    <property type="entry name" value="BCAA_transport_permease"/>
</dbReference>
<protein>
    <recommendedName>
        <fullName evidence="11">Branched-chain amino acid ABC transporter permease</fullName>
    </recommendedName>
</protein>
<feature type="transmembrane region" description="Helical" evidence="9">
    <location>
        <begin position="20"/>
        <end position="42"/>
    </location>
</feature>
<reference evidence="10" key="1">
    <citation type="journal article" date="2014" name="Front. Microbiol.">
        <title>High frequency of phylogenetically diverse reductive dehalogenase-homologous genes in deep subseafloor sedimentary metagenomes.</title>
        <authorList>
            <person name="Kawai M."/>
            <person name="Futagami T."/>
            <person name="Toyoda A."/>
            <person name="Takaki Y."/>
            <person name="Nishi S."/>
            <person name="Hori S."/>
            <person name="Arai W."/>
            <person name="Tsubouchi T."/>
            <person name="Morono Y."/>
            <person name="Uchiyama I."/>
            <person name="Ito T."/>
            <person name="Fujiyama A."/>
            <person name="Inagaki F."/>
            <person name="Takami H."/>
        </authorList>
    </citation>
    <scope>NUCLEOTIDE SEQUENCE</scope>
    <source>
        <strain evidence="10">Expedition CK06-06</strain>
    </source>
</reference>
<comment type="subcellular location">
    <subcellularLocation>
        <location evidence="1">Cell membrane</location>
        <topology evidence="1">Multi-pass membrane protein</topology>
    </subcellularLocation>
</comment>
<keyword evidence="7 9" id="KW-0472">Membrane</keyword>
<gene>
    <name evidence="10" type="ORF">S06H3_49633</name>
</gene>
<keyword evidence="2" id="KW-0813">Transport</keyword>
<keyword evidence="5" id="KW-0029">Amino-acid transport</keyword>
<dbReference type="AlphaFoldDB" id="X1PCE6"/>
<feature type="transmembrane region" description="Helical" evidence="9">
    <location>
        <begin position="54"/>
        <end position="82"/>
    </location>
</feature>
<evidence type="ECO:0000256" key="3">
    <source>
        <dbReference type="ARBA" id="ARBA00022475"/>
    </source>
</evidence>
<evidence type="ECO:0000256" key="2">
    <source>
        <dbReference type="ARBA" id="ARBA00022448"/>
    </source>
</evidence>
<sequence>AVSLDALASSLQGINTTRVYLVAFTLGCGLAGLAGAIIAPIYSITLEMGKNVLFIAMLTVVVGGIGSYKGTVLGGLIVGVVLSFGYQFFGGLSQVFLFIVVIVVLIFRPAGFFGQRYD</sequence>
<organism evidence="10">
    <name type="scientific">marine sediment metagenome</name>
    <dbReference type="NCBI Taxonomy" id="412755"/>
    <lineage>
        <taxon>unclassified sequences</taxon>
        <taxon>metagenomes</taxon>
        <taxon>ecological metagenomes</taxon>
    </lineage>
</organism>
<evidence type="ECO:0000256" key="7">
    <source>
        <dbReference type="ARBA" id="ARBA00023136"/>
    </source>
</evidence>
<keyword evidence="4 9" id="KW-0812">Transmembrane</keyword>
<feature type="transmembrane region" description="Helical" evidence="9">
    <location>
        <begin position="88"/>
        <end position="107"/>
    </location>
</feature>
<comment type="similarity">
    <text evidence="8">Belongs to the binding-protein-dependent transport system permease family. LivHM subfamily.</text>
</comment>
<dbReference type="InterPro" id="IPR001851">
    <property type="entry name" value="ABC_transp_permease"/>
</dbReference>
<accession>X1PCE6</accession>